<keyword evidence="1" id="KW-0805">Transcription regulation</keyword>
<keyword evidence="3" id="KW-0804">Transcription</keyword>
<keyword evidence="2" id="KW-0238">DNA-binding</keyword>
<dbReference type="PANTHER" id="PTHR43537">
    <property type="entry name" value="TRANSCRIPTIONAL REGULATOR, GNTR FAMILY"/>
    <property type="match status" value="1"/>
</dbReference>
<dbReference type="GO" id="GO:0003677">
    <property type="term" value="F:DNA binding"/>
    <property type="evidence" value="ECO:0007669"/>
    <property type="project" value="UniProtKB-KW"/>
</dbReference>
<keyword evidence="6" id="KW-1185">Reference proteome</keyword>
<dbReference type="PANTHER" id="PTHR43537:SF5">
    <property type="entry name" value="UXU OPERON TRANSCRIPTIONAL REGULATOR"/>
    <property type="match status" value="1"/>
</dbReference>
<dbReference type="AlphaFoldDB" id="A0A5C4XKW4"/>
<dbReference type="SUPFAM" id="SSF46785">
    <property type="entry name" value="Winged helix' DNA-binding domain"/>
    <property type="match status" value="1"/>
</dbReference>
<accession>A0A5C4XKW4</accession>
<evidence type="ECO:0000256" key="1">
    <source>
        <dbReference type="ARBA" id="ARBA00023015"/>
    </source>
</evidence>
<dbReference type="GO" id="GO:0003700">
    <property type="term" value="F:DNA-binding transcription factor activity"/>
    <property type="evidence" value="ECO:0007669"/>
    <property type="project" value="InterPro"/>
</dbReference>
<dbReference type="OrthoDB" id="9812645at2"/>
<dbReference type="Proteomes" id="UP000311605">
    <property type="component" value="Unassembled WGS sequence"/>
</dbReference>
<dbReference type="InterPro" id="IPR036390">
    <property type="entry name" value="WH_DNA-bd_sf"/>
</dbReference>
<dbReference type="RefSeq" id="WP_139676840.1">
    <property type="nucleotide sequence ID" value="NZ_VDMN01000002.1"/>
</dbReference>
<feature type="domain" description="HTH gntR-type" evidence="4">
    <location>
        <begin position="5"/>
        <end position="73"/>
    </location>
</feature>
<reference evidence="5 6" key="1">
    <citation type="submission" date="2019-06" db="EMBL/GenBank/DDBJ databases">
        <title>The draft genome of Rhizobium smilacinae PTYR-5.</title>
        <authorList>
            <person name="Liu L."/>
            <person name="Li L."/>
            <person name="Zhang X."/>
        </authorList>
    </citation>
    <scope>NUCLEOTIDE SEQUENCE [LARGE SCALE GENOMIC DNA]</scope>
    <source>
        <strain evidence="5 6">PTYR-5</strain>
    </source>
</reference>
<dbReference type="Pfam" id="PF07729">
    <property type="entry name" value="FCD"/>
    <property type="match status" value="1"/>
</dbReference>
<dbReference type="Gene3D" id="1.10.10.10">
    <property type="entry name" value="Winged helix-like DNA-binding domain superfamily/Winged helix DNA-binding domain"/>
    <property type="match status" value="1"/>
</dbReference>
<evidence type="ECO:0000256" key="2">
    <source>
        <dbReference type="ARBA" id="ARBA00023125"/>
    </source>
</evidence>
<dbReference type="SMART" id="SM00895">
    <property type="entry name" value="FCD"/>
    <property type="match status" value="1"/>
</dbReference>
<dbReference type="Pfam" id="PF00392">
    <property type="entry name" value="GntR"/>
    <property type="match status" value="1"/>
</dbReference>
<sequence>MTDTRRLYQQTADRVRQLIAKGEYQAGARLPAERELAQQLGVSRPSLREALIALEIDGTIEIRMGSGIYVLNTAKPAGNGRSLGESPSELMQARAVIESAIIVQAAAAITDATLVKLRETLEAMADDIAHARKPLEQDRAFHLIIAESTGNTLLVEIVENLFDERHSPMTAGIRGHFETTESWTSALTEHRAILAALEARDPLAAQAAMHSHLTASGRRWLEN</sequence>
<evidence type="ECO:0000256" key="3">
    <source>
        <dbReference type="ARBA" id="ARBA00023163"/>
    </source>
</evidence>
<dbReference type="SUPFAM" id="SSF48008">
    <property type="entry name" value="GntR ligand-binding domain-like"/>
    <property type="match status" value="1"/>
</dbReference>
<evidence type="ECO:0000313" key="5">
    <source>
        <dbReference type="EMBL" id="TNM63937.1"/>
    </source>
</evidence>
<dbReference type="EMBL" id="VDMN01000002">
    <property type="protein sequence ID" value="TNM63937.1"/>
    <property type="molecule type" value="Genomic_DNA"/>
</dbReference>
<proteinExistence type="predicted"/>
<dbReference type="CDD" id="cd07377">
    <property type="entry name" value="WHTH_GntR"/>
    <property type="match status" value="1"/>
</dbReference>
<evidence type="ECO:0000259" key="4">
    <source>
        <dbReference type="PROSITE" id="PS50949"/>
    </source>
</evidence>
<dbReference type="InterPro" id="IPR000524">
    <property type="entry name" value="Tscrpt_reg_HTH_GntR"/>
</dbReference>
<dbReference type="InterPro" id="IPR036388">
    <property type="entry name" value="WH-like_DNA-bd_sf"/>
</dbReference>
<dbReference type="InterPro" id="IPR008920">
    <property type="entry name" value="TF_FadR/GntR_C"/>
</dbReference>
<comment type="caution">
    <text evidence="5">The sequence shown here is derived from an EMBL/GenBank/DDBJ whole genome shotgun (WGS) entry which is preliminary data.</text>
</comment>
<dbReference type="SMART" id="SM00345">
    <property type="entry name" value="HTH_GNTR"/>
    <property type="match status" value="1"/>
</dbReference>
<dbReference type="InterPro" id="IPR011711">
    <property type="entry name" value="GntR_C"/>
</dbReference>
<evidence type="ECO:0000313" key="6">
    <source>
        <dbReference type="Proteomes" id="UP000311605"/>
    </source>
</evidence>
<organism evidence="5 6">
    <name type="scientific">Aliirhizobium smilacinae</name>
    <dbReference type="NCBI Taxonomy" id="1395944"/>
    <lineage>
        <taxon>Bacteria</taxon>
        <taxon>Pseudomonadati</taxon>
        <taxon>Pseudomonadota</taxon>
        <taxon>Alphaproteobacteria</taxon>
        <taxon>Hyphomicrobiales</taxon>
        <taxon>Rhizobiaceae</taxon>
        <taxon>Aliirhizobium</taxon>
    </lineage>
</organism>
<protein>
    <submittedName>
        <fullName evidence="5">FadR family transcriptional regulator</fullName>
    </submittedName>
</protein>
<name>A0A5C4XKW4_9HYPH</name>
<dbReference type="Gene3D" id="1.20.120.530">
    <property type="entry name" value="GntR ligand-binding domain-like"/>
    <property type="match status" value="1"/>
</dbReference>
<dbReference type="PRINTS" id="PR00035">
    <property type="entry name" value="HTHGNTR"/>
</dbReference>
<dbReference type="PROSITE" id="PS50949">
    <property type="entry name" value="HTH_GNTR"/>
    <property type="match status" value="1"/>
</dbReference>
<gene>
    <name evidence="5" type="ORF">FHP24_14235</name>
</gene>